<gene>
    <name evidence="1" type="ORF">hbim_05928</name>
</gene>
<reference evidence="1" key="1">
    <citation type="submission" date="2023-03" db="EMBL/GenBank/DDBJ databases">
        <title>Draft genome sequence of a Mycolicibacterium mageritense strain H4_3_1 isolated from a hybrid biological-inorganic system reactor.</title>
        <authorList>
            <person name="Feng X."/>
            <person name="Kazama D."/>
            <person name="Sato K."/>
            <person name="Kobayashi H."/>
        </authorList>
    </citation>
    <scope>NUCLEOTIDE SEQUENCE</scope>
    <source>
        <strain evidence="1">H4_3_1</strain>
    </source>
</reference>
<dbReference type="AlphaFoldDB" id="A0AAI8U0P8"/>
<dbReference type="EMBL" id="AP027452">
    <property type="protein sequence ID" value="BDY31970.1"/>
    <property type="molecule type" value="Genomic_DNA"/>
</dbReference>
<name>A0AAI8U0P8_MYCME</name>
<protein>
    <submittedName>
        <fullName evidence="1">Uncharacterized protein</fullName>
    </submittedName>
</protein>
<dbReference type="Proteomes" id="UP001241092">
    <property type="component" value="Chromosome"/>
</dbReference>
<proteinExistence type="predicted"/>
<accession>A0AAI8U0P8</accession>
<sequence length="51" mass="5313">MRALSANALSVLSPKLFESLVDAEHDLEAAVSHLDDAHQSADALVGKLNAA</sequence>
<organism evidence="1 2">
    <name type="scientific">Mycolicibacterium mageritense</name>
    <name type="common">Mycobacterium mageritense</name>
    <dbReference type="NCBI Taxonomy" id="53462"/>
    <lineage>
        <taxon>Bacteria</taxon>
        <taxon>Bacillati</taxon>
        <taxon>Actinomycetota</taxon>
        <taxon>Actinomycetes</taxon>
        <taxon>Mycobacteriales</taxon>
        <taxon>Mycobacteriaceae</taxon>
        <taxon>Mycolicibacterium</taxon>
    </lineage>
</organism>
<evidence type="ECO:0000313" key="1">
    <source>
        <dbReference type="EMBL" id="BDY31970.1"/>
    </source>
</evidence>
<evidence type="ECO:0000313" key="2">
    <source>
        <dbReference type="Proteomes" id="UP001241092"/>
    </source>
</evidence>